<dbReference type="CDD" id="cd02800">
    <property type="entry name" value="tRNA_bind_EcMetRS_like"/>
    <property type="match status" value="1"/>
</dbReference>
<accession>A0ABV1ES35</accession>
<dbReference type="Proteomes" id="UP001440599">
    <property type="component" value="Unassembled WGS sequence"/>
</dbReference>
<dbReference type="Gene3D" id="2.170.220.10">
    <property type="match status" value="1"/>
</dbReference>
<keyword evidence="11 13" id="KW-0030">Aminoacyl-tRNA synthetase</keyword>
<dbReference type="PROSITE" id="PS50886">
    <property type="entry name" value="TRBD"/>
    <property type="match status" value="1"/>
</dbReference>
<keyword evidence="7 13" id="KW-0547">Nucleotide-binding</keyword>
<dbReference type="InterPro" id="IPR033911">
    <property type="entry name" value="MetRS_core"/>
</dbReference>
<feature type="short sequence motif" description="'HIGH' region" evidence="13">
    <location>
        <begin position="14"/>
        <end position="24"/>
    </location>
</feature>
<keyword evidence="5 13" id="KW-0820">tRNA-binding</keyword>
<evidence type="ECO:0000256" key="10">
    <source>
        <dbReference type="ARBA" id="ARBA00022917"/>
    </source>
</evidence>
<dbReference type="InterPro" id="IPR001412">
    <property type="entry name" value="aa-tRNA-synth_I_CS"/>
</dbReference>
<evidence type="ECO:0000313" key="15">
    <source>
        <dbReference type="EMBL" id="MEQ2456441.1"/>
    </source>
</evidence>
<evidence type="ECO:0000256" key="2">
    <source>
        <dbReference type="ARBA" id="ARBA00004496"/>
    </source>
</evidence>
<protein>
    <recommendedName>
        <fullName evidence="13">Methionine--tRNA ligase</fullName>
        <ecNumber evidence="13">6.1.1.10</ecNumber>
    </recommendedName>
    <alternativeName>
        <fullName evidence="13">Methionyl-tRNA synthetase</fullName>
        <shortName evidence="13">MetRS</shortName>
    </alternativeName>
</protein>
<keyword evidence="8 13" id="KW-0067">ATP-binding</keyword>
<dbReference type="NCBIfam" id="TIGR00398">
    <property type="entry name" value="metG"/>
    <property type="match status" value="1"/>
</dbReference>
<comment type="subcellular location">
    <subcellularLocation>
        <location evidence="2 13">Cytoplasm</location>
    </subcellularLocation>
</comment>
<dbReference type="Pfam" id="PF19303">
    <property type="entry name" value="Anticodon_3"/>
    <property type="match status" value="1"/>
</dbReference>
<dbReference type="RefSeq" id="WP_349140089.1">
    <property type="nucleotide sequence ID" value="NZ_JBBMFT010000004.1"/>
</dbReference>
<comment type="subunit">
    <text evidence="3 13">Homodimer.</text>
</comment>
<keyword evidence="6 13" id="KW-0436">Ligase</keyword>
<dbReference type="InterPro" id="IPR041872">
    <property type="entry name" value="Anticodon_Met"/>
</dbReference>
<evidence type="ECO:0000256" key="5">
    <source>
        <dbReference type="ARBA" id="ARBA00022555"/>
    </source>
</evidence>
<dbReference type="NCBIfam" id="TIGR00399">
    <property type="entry name" value="metG_C_term"/>
    <property type="match status" value="1"/>
</dbReference>
<comment type="similarity">
    <text evidence="13">Belongs to the class-I aminoacyl-tRNA synthetase family. MetG type 2A subfamily.</text>
</comment>
<evidence type="ECO:0000256" key="11">
    <source>
        <dbReference type="ARBA" id="ARBA00023146"/>
    </source>
</evidence>
<evidence type="ECO:0000256" key="13">
    <source>
        <dbReference type="HAMAP-Rule" id="MF_01228"/>
    </source>
</evidence>
<dbReference type="EMBL" id="JBBMFT010000004">
    <property type="protein sequence ID" value="MEQ2456441.1"/>
    <property type="molecule type" value="Genomic_DNA"/>
</dbReference>
<dbReference type="CDD" id="cd00814">
    <property type="entry name" value="MetRS_core"/>
    <property type="match status" value="1"/>
</dbReference>
<feature type="binding site" evidence="13">
    <location>
        <position position="135"/>
    </location>
    <ligand>
        <name>Zn(2+)</name>
        <dbReference type="ChEBI" id="CHEBI:29105"/>
    </ligand>
</feature>
<dbReference type="Gene3D" id="2.40.50.140">
    <property type="entry name" value="Nucleic acid-binding proteins"/>
    <property type="match status" value="1"/>
</dbReference>
<keyword evidence="13" id="KW-0479">Metal-binding</keyword>
<evidence type="ECO:0000313" key="16">
    <source>
        <dbReference type="Proteomes" id="UP001440599"/>
    </source>
</evidence>
<dbReference type="PRINTS" id="PR01041">
    <property type="entry name" value="TRNASYNTHMET"/>
</dbReference>
<evidence type="ECO:0000256" key="4">
    <source>
        <dbReference type="ARBA" id="ARBA00022490"/>
    </source>
</evidence>
<evidence type="ECO:0000256" key="7">
    <source>
        <dbReference type="ARBA" id="ARBA00022741"/>
    </source>
</evidence>
<name>A0ABV1ES35_9FIRM</name>
<dbReference type="NCBIfam" id="NF008900">
    <property type="entry name" value="PRK12267.1"/>
    <property type="match status" value="1"/>
</dbReference>
<feature type="short sequence motif" description="'KMSKS' region" evidence="13">
    <location>
        <begin position="301"/>
        <end position="305"/>
    </location>
</feature>
<feature type="domain" description="TRNA-binding" evidence="14">
    <location>
        <begin position="550"/>
        <end position="656"/>
    </location>
</feature>
<dbReference type="InterPro" id="IPR014758">
    <property type="entry name" value="Met-tRNA_synth"/>
</dbReference>
<evidence type="ECO:0000256" key="12">
    <source>
        <dbReference type="ARBA" id="ARBA00047364"/>
    </source>
</evidence>
<keyword evidence="13" id="KW-0862">Zinc</keyword>
<evidence type="ECO:0000259" key="14">
    <source>
        <dbReference type="PROSITE" id="PS50886"/>
    </source>
</evidence>
<feature type="binding site" evidence="13">
    <location>
        <position position="152"/>
    </location>
    <ligand>
        <name>Zn(2+)</name>
        <dbReference type="ChEBI" id="CHEBI:29105"/>
    </ligand>
</feature>
<keyword evidence="16" id="KW-1185">Reference proteome</keyword>
<reference evidence="15 16" key="1">
    <citation type="submission" date="2024-03" db="EMBL/GenBank/DDBJ databases">
        <title>Human intestinal bacterial collection.</title>
        <authorList>
            <person name="Pauvert C."/>
            <person name="Hitch T.C.A."/>
            <person name="Clavel T."/>
        </authorList>
    </citation>
    <scope>NUCLEOTIDE SEQUENCE [LARGE SCALE GENOMIC DNA]</scope>
    <source>
        <strain evidence="15 16">CLA-AP-H34</strain>
    </source>
</reference>
<dbReference type="PANTHER" id="PTHR43326:SF1">
    <property type="entry name" value="METHIONINE--TRNA LIGASE, MITOCHONDRIAL"/>
    <property type="match status" value="1"/>
</dbReference>
<evidence type="ECO:0000256" key="9">
    <source>
        <dbReference type="ARBA" id="ARBA00022884"/>
    </source>
</evidence>
<dbReference type="SUPFAM" id="SSF52374">
    <property type="entry name" value="Nucleotidylyl transferase"/>
    <property type="match status" value="1"/>
</dbReference>
<comment type="catalytic activity">
    <reaction evidence="12 13">
        <text>tRNA(Met) + L-methionine + ATP = L-methionyl-tRNA(Met) + AMP + diphosphate</text>
        <dbReference type="Rhea" id="RHEA:13481"/>
        <dbReference type="Rhea" id="RHEA-COMP:9667"/>
        <dbReference type="Rhea" id="RHEA-COMP:9698"/>
        <dbReference type="ChEBI" id="CHEBI:30616"/>
        <dbReference type="ChEBI" id="CHEBI:33019"/>
        <dbReference type="ChEBI" id="CHEBI:57844"/>
        <dbReference type="ChEBI" id="CHEBI:78442"/>
        <dbReference type="ChEBI" id="CHEBI:78530"/>
        <dbReference type="ChEBI" id="CHEBI:456215"/>
        <dbReference type="EC" id="6.1.1.10"/>
    </reaction>
</comment>
<feature type="binding site" evidence="13">
    <location>
        <position position="132"/>
    </location>
    <ligand>
        <name>Zn(2+)</name>
        <dbReference type="ChEBI" id="CHEBI:29105"/>
    </ligand>
</feature>
<dbReference type="GO" id="GO:0004825">
    <property type="term" value="F:methionine-tRNA ligase activity"/>
    <property type="evidence" value="ECO:0007669"/>
    <property type="project" value="UniProtKB-EC"/>
</dbReference>
<organism evidence="15 16">
    <name type="scientific">Flavonifractor hominis</name>
    <dbReference type="NCBI Taxonomy" id="3133178"/>
    <lineage>
        <taxon>Bacteria</taxon>
        <taxon>Bacillati</taxon>
        <taxon>Bacillota</taxon>
        <taxon>Clostridia</taxon>
        <taxon>Eubacteriales</taxon>
        <taxon>Oscillospiraceae</taxon>
        <taxon>Flavonifractor</taxon>
    </lineage>
</organism>
<dbReference type="Pfam" id="PF09334">
    <property type="entry name" value="tRNA-synt_1g"/>
    <property type="match status" value="2"/>
</dbReference>
<comment type="caution">
    <text evidence="15">The sequence shown here is derived from an EMBL/GenBank/DDBJ whole genome shotgun (WGS) entry which is preliminary data.</text>
</comment>
<dbReference type="InterPro" id="IPR015413">
    <property type="entry name" value="Methionyl/Leucyl_tRNA_Synth"/>
</dbReference>
<dbReference type="Pfam" id="PF01588">
    <property type="entry name" value="tRNA_bind"/>
    <property type="match status" value="1"/>
</dbReference>
<keyword evidence="9 13" id="KW-0694">RNA-binding</keyword>
<dbReference type="InterPro" id="IPR009080">
    <property type="entry name" value="tRNAsynth_Ia_anticodon-bd"/>
</dbReference>
<dbReference type="SUPFAM" id="SSF47323">
    <property type="entry name" value="Anticodon-binding domain of a subclass of class I aminoacyl-tRNA synthetases"/>
    <property type="match status" value="1"/>
</dbReference>
<proteinExistence type="inferred from homology"/>
<keyword evidence="10 13" id="KW-0648">Protein biosynthesis</keyword>
<gene>
    <name evidence="13 15" type="primary">metG</name>
    <name evidence="15" type="ORF">WMO45_07900</name>
</gene>
<evidence type="ECO:0000256" key="3">
    <source>
        <dbReference type="ARBA" id="ARBA00011738"/>
    </source>
</evidence>
<keyword evidence="4 13" id="KW-0963">Cytoplasm</keyword>
<comment type="caution">
    <text evidence="13">Lacks conserved residue(s) required for the propagation of feature annotation.</text>
</comment>
<dbReference type="PANTHER" id="PTHR43326">
    <property type="entry name" value="METHIONYL-TRNA SYNTHETASE"/>
    <property type="match status" value="1"/>
</dbReference>
<dbReference type="SUPFAM" id="SSF50249">
    <property type="entry name" value="Nucleic acid-binding proteins"/>
    <property type="match status" value="1"/>
</dbReference>
<dbReference type="EC" id="6.1.1.10" evidence="13"/>
<dbReference type="InterPro" id="IPR002547">
    <property type="entry name" value="tRNA-bd_dom"/>
</dbReference>
<feature type="binding site" evidence="13">
    <location>
        <position position="149"/>
    </location>
    <ligand>
        <name>Zn(2+)</name>
        <dbReference type="ChEBI" id="CHEBI:29105"/>
    </ligand>
</feature>
<dbReference type="CDD" id="cd07957">
    <property type="entry name" value="Anticodon_Ia_Met"/>
    <property type="match status" value="1"/>
</dbReference>
<dbReference type="Gene3D" id="1.10.730.10">
    <property type="entry name" value="Isoleucyl-tRNA Synthetase, Domain 1"/>
    <property type="match status" value="1"/>
</dbReference>
<dbReference type="PROSITE" id="PS00178">
    <property type="entry name" value="AA_TRNA_LIGASE_I"/>
    <property type="match status" value="1"/>
</dbReference>
<dbReference type="Gene3D" id="3.40.50.620">
    <property type="entry name" value="HUPs"/>
    <property type="match status" value="1"/>
</dbReference>
<dbReference type="HAMAP" id="MF_01228">
    <property type="entry name" value="Met_tRNA_synth_type2"/>
    <property type="match status" value="1"/>
</dbReference>
<dbReference type="InterPro" id="IPR023457">
    <property type="entry name" value="Met-tRNA_synth_2"/>
</dbReference>
<evidence type="ECO:0000256" key="6">
    <source>
        <dbReference type="ARBA" id="ARBA00022598"/>
    </source>
</evidence>
<evidence type="ECO:0000256" key="8">
    <source>
        <dbReference type="ARBA" id="ARBA00022840"/>
    </source>
</evidence>
<dbReference type="InterPro" id="IPR004495">
    <property type="entry name" value="Met-tRNA-synth_bsu_C"/>
</dbReference>
<sequence length="656" mass="74245">MNPDKKFYITTPIYYPSDKLHIGHAYCTVATDTMARYKRLTGYDVMFLTGTDEHGQKIEDKAKEAGVSPKEYVDRIVEGPQGVKDLWKLMNISNDRFIRTTDDYHVAAIQKIFKAMYDKGDIYKGKYVGKYCKPCESFWTESQLKDGKCPDCGREVQDAEEEAYFFRLSKYADRIQHLLEDTDFLEPRSRVNEMVNNFIKPGLEDLCVSRTSFKWGIPVDFDPGHVVYVWIDALFNYTTALGFMNDKHNDYDKYWPADVHFIGKEIVRFHSIIWPAMLMSMDMPLPKKVFGHGWLLLDGGKMSKSKGNVVDPYLLAERYGVDALRYFLLREFPFGTDGNFSNEALIGRINTDLANDLGNLVSRTTAMVGKYFGAHLPVTEAADSALDDELLHLAKGLRDVYEEQMEHYAFQNALMEVFKLIGRANKYIDENKPWLLAKDETQKARLAQVLYNLLECVRISAVLLTPFMPDTCEKIFGQIGAGEELRTWDSAGQWGLLPMDAAVNKGENLFPRIDAAKELEELAALEAAAKAAAEPAPEEPKAPEYITIDDFNKVHFVTAKILACEPVKKSKKLLRFTLDCGEGTPRQILSGIHEYYEPEELVGKTVVACTNLAPRKMMGLESNGMLISAVKEEPDGSEKLHLIMLDDKVPAGYGLC</sequence>
<dbReference type="InterPro" id="IPR012340">
    <property type="entry name" value="NA-bd_OB-fold"/>
</dbReference>
<dbReference type="InterPro" id="IPR014729">
    <property type="entry name" value="Rossmann-like_a/b/a_fold"/>
</dbReference>
<evidence type="ECO:0000256" key="1">
    <source>
        <dbReference type="ARBA" id="ARBA00003314"/>
    </source>
</evidence>
<comment type="cofactor">
    <cofactor evidence="13">
        <name>Zn(2+)</name>
        <dbReference type="ChEBI" id="CHEBI:29105"/>
    </cofactor>
    <text evidence="13">Binds 1 zinc ion per subunit.</text>
</comment>
<comment type="function">
    <text evidence="1 13">Is required not only for elongation of protein synthesis but also for the initiation of all mRNA translation through initiator tRNA(fMet) aminoacylation.</text>
</comment>